<proteinExistence type="predicted"/>
<dbReference type="AlphaFoldDB" id="A0A3N4PJJ3"/>
<gene>
    <name evidence="1" type="ORF">EGT74_17550</name>
</gene>
<protein>
    <recommendedName>
        <fullName evidence="3">RHS repeat protein</fullName>
    </recommendedName>
</protein>
<name>A0A3N4PJJ3_9BACT</name>
<organism evidence="1 2">
    <name type="scientific">Chitinophaga lutea</name>
    <dbReference type="NCBI Taxonomy" id="2488634"/>
    <lineage>
        <taxon>Bacteria</taxon>
        <taxon>Pseudomonadati</taxon>
        <taxon>Bacteroidota</taxon>
        <taxon>Chitinophagia</taxon>
        <taxon>Chitinophagales</taxon>
        <taxon>Chitinophagaceae</taxon>
        <taxon>Chitinophaga</taxon>
    </lineage>
</organism>
<dbReference type="Gene3D" id="2.180.10.10">
    <property type="entry name" value="RHS repeat-associated core"/>
    <property type="match status" value="1"/>
</dbReference>
<accession>A0A3N4PJJ3</accession>
<sequence>MSVVISADAQQLKPENIVSPEAASLGKFGNIPVGNYTGSPEISIPLYSVKLGGVEVPIVLRYHASGIQVEQEATWVGLGWDLTVGGSVTQVVSGLADQETNLTSPLGTTYQELMRRGTANDNNPGMDNTIFATQFCVDASQPLLNDMGTVSTLKAYDWGKPDIFRISVPGISEEFMLTPVGLTPVQIGKKKTPVFITKHLFGNSGSYAPEWTVEDIAGNKYFFARTDHEYSYAEASQPLSGAVSKLTRITTAIGQVMNFSYINGKYSLSAYSASKSFDNRDLPPNPTNDVTHTTYYAKYLTGMETDHVRVVFELSSTAQERDDLQGLTIDGGYGARRLNAVHIWDKRTNRKVKSFVFTYDFFYGDINSSGRIATFPPPVHLTKRLKLLSVQEVGYTAGGAAVQNVPPYAFEYNESVTLPRKDGYARDHWGLFNAQSNSSFIPRLYCEIVTGVLKIPGVPITETDIMRNIRDAGTANKGMEPGPATAAILKKLTHPTKGFSVFHYEPHTYKNYRTYSADEVRRNVGIIATNVDDKNYNTNVITSAPLYPDADGNLKLTQFNCSFSSVGAKIDHTYFLSCYVKIWRVSASGTRTQLRQWVVTAPRDIFNQTGSQAYPPEDIILSGEPTDYYEVESHLANIPQLTPVGTSIPKAITHANWSTIDKQMVEKESIGGGLRIAAIEHYTDENKLAGKKVFKYLKEDGVTTSGKLMAPPRYFSHTLRTHVVKTVIDGSITFSAYPSHSYSVASYSYVPLSADAEGSYVGYDRVEVTDMDAAGNTNGKTVYNYKNTQSTASSNGFHTYSKSLPTVGYYSNGLVDSVTTYRNDGFLLKKQAYAYKLLERKTTRGLMLADMYCDAYINNFSCVGFDQPPNINYKWVAYFYPVNTKWYVPEVVTETEFSNVPLTITTTNTYNAYGQLVKEEKTGSKGETISKNFTYPLDVTSPGAVVTEMKSLKLYDRLLQEVLVKNGQQRLKTFDYAKNEHNHIHVTKSAESLGGQPSNDLVKNIRHDGRGNIIQFEENGVVTSFVYGYQQSLPVLKVVGADYNTVVTGLNDAVIQQPPGEAQLVAEITNVRNRFASSNTQVSGYVYSPLTGMTSEIDPSGKRIFYVYDEHGRLQHTKDKDGKILKVFQYQYQQ</sequence>
<dbReference type="EMBL" id="RPDH01000002">
    <property type="protein sequence ID" value="RPE08832.1"/>
    <property type="molecule type" value="Genomic_DNA"/>
</dbReference>
<evidence type="ECO:0008006" key="3">
    <source>
        <dbReference type="Google" id="ProtNLM"/>
    </source>
</evidence>
<comment type="caution">
    <text evidence="1">The sequence shown here is derived from an EMBL/GenBank/DDBJ whole genome shotgun (WGS) entry which is preliminary data.</text>
</comment>
<dbReference type="Proteomes" id="UP000278351">
    <property type="component" value="Unassembled WGS sequence"/>
</dbReference>
<reference evidence="1 2" key="1">
    <citation type="submission" date="2018-11" db="EMBL/GenBank/DDBJ databases">
        <title>Chitinophaga lutea sp.nov., isolate from arsenic contaminated soil.</title>
        <authorList>
            <person name="Zong Y."/>
        </authorList>
    </citation>
    <scope>NUCLEOTIDE SEQUENCE [LARGE SCALE GENOMIC DNA]</scope>
    <source>
        <strain evidence="1 2">ZY74</strain>
    </source>
</reference>
<evidence type="ECO:0000313" key="2">
    <source>
        <dbReference type="Proteomes" id="UP000278351"/>
    </source>
</evidence>
<evidence type="ECO:0000313" key="1">
    <source>
        <dbReference type="EMBL" id="RPE08832.1"/>
    </source>
</evidence>
<keyword evidence="2" id="KW-1185">Reference proteome</keyword>